<reference evidence="4" key="1">
    <citation type="submission" date="2022-06" db="EMBL/GenBank/DDBJ databases">
        <title>Nostosin G and Spiroidesin B from the Cyanobacterium Dolichospermum sp. NIES-1697.</title>
        <authorList>
            <person name="Phan C.-S."/>
            <person name="Mehjabin J.J."/>
            <person name="Anas A.R.J."/>
            <person name="Hayasaka M."/>
            <person name="Onoki R."/>
            <person name="Wang J."/>
            <person name="Umezawa T."/>
            <person name="Washio K."/>
            <person name="Morikawa M."/>
            <person name="Okino T."/>
        </authorList>
    </citation>
    <scope>NUCLEOTIDE SEQUENCE</scope>
    <source>
        <strain evidence="4">NIES-1697</strain>
    </source>
</reference>
<keyword evidence="2" id="KW-0812">Transmembrane</keyword>
<gene>
    <name evidence="4" type="ORF">NG743_12515</name>
</gene>
<proteinExistence type="predicted"/>
<evidence type="ECO:0000256" key="2">
    <source>
        <dbReference type="SAM" id="Phobius"/>
    </source>
</evidence>
<feature type="transmembrane region" description="Helical" evidence="2">
    <location>
        <begin position="374"/>
        <end position="395"/>
    </location>
</feature>
<dbReference type="InterPro" id="IPR036457">
    <property type="entry name" value="PPM-type-like_dom_sf"/>
</dbReference>
<dbReference type="EMBL" id="CP099464">
    <property type="protein sequence ID" value="UUO17733.1"/>
    <property type="molecule type" value="Genomic_DNA"/>
</dbReference>
<evidence type="ECO:0000313" key="5">
    <source>
        <dbReference type="Proteomes" id="UP001057561"/>
    </source>
</evidence>
<keyword evidence="2" id="KW-0472">Membrane</keyword>
<dbReference type="Gene3D" id="3.60.40.10">
    <property type="entry name" value="PPM-type phosphatase domain"/>
    <property type="match status" value="1"/>
</dbReference>
<evidence type="ECO:0000259" key="3">
    <source>
        <dbReference type="Pfam" id="PF13672"/>
    </source>
</evidence>
<dbReference type="SUPFAM" id="SSF81606">
    <property type="entry name" value="PP2C-like"/>
    <property type="match status" value="1"/>
</dbReference>
<dbReference type="InterPro" id="IPR001932">
    <property type="entry name" value="PPM-type_phosphatase-like_dom"/>
</dbReference>
<feature type="domain" description="PPM-type phosphatase" evidence="3">
    <location>
        <begin position="20"/>
        <end position="158"/>
    </location>
</feature>
<name>A0ABY5M0D6_9CYAN</name>
<feature type="region of interest" description="Disordered" evidence="1">
    <location>
        <begin position="261"/>
        <end position="313"/>
    </location>
</feature>
<sequence length="551" mass="63119">MSISLIFHGRTQKEKENLSDCQDYLETNTEKNCFAIADGASQSFYPSIWAELLVKHFCQTPEINQDNWQDWLQPIQEKWFAEVEERVIKARAENSPVWVTNQNRFNFRESAASTFIGLQFIGDLVEVSIIGDSCLFVVEDDKLIQAYLLDNSTKFNNLPEYFASRSKDNNFSPQCFNLHLIQKKSTNNLYFILATDSLSEYIFKCVEQKNNIFRTLIGISSDSEFEKFVISARNSENIKMKNDDVTLLILSIPNRSIDHQSSLQSTDKVEGNTKDVLSSSNEQSGDKNKSSSKSTDAVEGNTKDFLSSSNEQSSEATESSLNFIFHIFRQLMSAVKFRNLTQKNIPKVSLNRDKLVPTIEELQKQNTRLRYQRFGLGLGLGICLFIISLLLGMLFNKKQESITESEQLPNTNLNQTKKNATPVSTEKSKLSLKKEISIYNNQTLTNVFANLLLDLSEVEIIGEGDKWTKFKKELYIYRTLVTDNCNDCKGDEIETITTNQPINLRLSPDPKGIIFASLKDKSRFNKLEFESKNWYKFEFVGYIKNEVSTQK</sequence>
<evidence type="ECO:0000313" key="4">
    <source>
        <dbReference type="EMBL" id="UUO17733.1"/>
    </source>
</evidence>
<keyword evidence="2" id="KW-1133">Transmembrane helix</keyword>
<evidence type="ECO:0000256" key="1">
    <source>
        <dbReference type="SAM" id="MobiDB-lite"/>
    </source>
</evidence>
<dbReference type="Pfam" id="PF13672">
    <property type="entry name" value="PP2C_2"/>
    <property type="match status" value="1"/>
</dbReference>
<organism evidence="4 5">
    <name type="scientific">Dolichospermum heterosporum TAC447</name>
    <dbReference type="NCBI Taxonomy" id="747523"/>
    <lineage>
        <taxon>Bacteria</taxon>
        <taxon>Bacillati</taxon>
        <taxon>Cyanobacteriota</taxon>
        <taxon>Cyanophyceae</taxon>
        <taxon>Nostocales</taxon>
        <taxon>Aphanizomenonaceae</taxon>
        <taxon>Dolichospermum</taxon>
        <taxon>Dolichospermum heterosporum</taxon>
    </lineage>
</organism>
<dbReference type="Proteomes" id="UP001057561">
    <property type="component" value="Chromosome"/>
</dbReference>
<keyword evidence="5" id="KW-1185">Reference proteome</keyword>
<dbReference type="RefSeq" id="WP_257122068.1">
    <property type="nucleotide sequence ID" value="NZ_CP099464.1"/>
</dbReference>
<feature type="compositionally biased region" description="Polar residues" evidence="1">
    <location>
        <begin position="304"/>
        <end position="313"/>
    </location>
</feature>
<protein>
    <recommendedName>
        <fullName evidence="3">PPM-type phosphatase domain-containing protein</fullName>
    </recommendedName>
</protein>
<accession>A0ABY5M0D6</accession>